<accession>A0AAQ4F176</accession>
<evidence type="ECO:0000256" key="6">
    <source>
        <dbReference type="ARBA" id="ARBA00022833"/>
    </source>
</evidence>
<dbReference type="InterPro" id="IPR042089">
    <property type="entry name" value="Peptidase_M13_dom_2"/>
</dbReference>
<evidence type="ECO:0000259" key="9">
    <source>
        <dbReference type="Pfam" id="PF05649"/>
    </source>
</evidence>
<sequence length="629" mass="70887">MRRFERNRDQVVICDSNACEEYSRCLAESINVSVNPCHNFYRYVCDGWHRSGNGKTVFENLVDAFFDKVSSTLHRSRTTQSGIVQKAAFLLLACEKAGIGATNIFPELRGMLTSAGVTWPLSSPKPDALATVVNIVRTFNVDALLTARPIMSRNRTALKIFPHREFSAIKQRWQTLTAQNMHEVYYLRLYEELSVVECGDRCTVNVSDRYIEHNRTENFIFRELETYNIRSQLTFFHNITEVMKETSCNLLQSLPVIMASAGIPDAKKNLHVYVTNLYYLRTFCQLIYTLGQSVIDDYAGWFTVHTLAPLASSGLAAMYYGTARKDGLAERQCMRLTEQSFGWATYLTYYFQYTTQRTREIELQVIEDIRNAQLELIGQSAWLQTAAGLDENVRGLDVRVGGTTKQRQYIDNAFSRLVVKKDNFGANWLHVAQFVWRLLASTRANTECAFVPASERARLVDYDGARRDAAVAPYAESLPVFHPSLPRAVLYGAFGVSVAHAVLEAFLDAVNERSDIGPAVRRRELCYLDLSALKSGGEHSLAKFLALDAAWAAFAAQAETTDTRLGRLPAFSERQLFFLAHCYLQCGSSPEKAEALCNGPLKNSEAFADAFSCQPDSGMNPEQKCNFYR</sequence>
<feature type="domain" description="Peptidase M13 C-terminal" evidence="8">
    <location>
        <begin position="542"/>
        <end position="626"/>
    </location>
</feature>
<dbReference type="Pfam" id="PF05649">
    <property type="entry name" value="Peptidase_M13_N"/>
    <property type="match status" value="1"/>
</dbReference>
<keyword evidence="7" id="KW-0482">Metalloprotease</keyword>
<organism evidence="10 11">
    <name type="scientific">Amblyomma americanum</name>
    <name type="common">Lone star tick</name>
    <dbReference type="NCBI Taxonomy" id="6943"/>
    <lineage>
        <taxon>Eukaryota</taxon>
        <taxon>Metazoa</taxon>
        <taxon>Ecdysozoa</taxon>
        <taxon>Arthropoda</taxon>
        <taxon>Chelicerata</taxon>
        <taxon>Arachnida</taxon>
        <taxon>Acari</taxon>
        <taxon>Parasitiformes</taxon>
        <taxon>Ixodida</taxon>
        <taxon>Ixodoidea</taxon>
        <taxon>Ixodidae</taxon>
        <taxon>Amblyomminae</taxon>
        <taxon>Amblyomma</taxon>
    </lineage>
</organism>
<reference evidence="10 11" key="1">
    <citation type="journal article" date="2023" name="Arcadia Sci">
        <title>De novo assembly of a long-read Amblyomma americanum tick genome.</title>
        <authorList>
            <person name="Chou S."/>
            <person name="Poskanzer K.E."/>
            <person name="Rollins M."/>
            <person name="Thuy-Boun P.S."/>
        </authorList>
    </citation>
    <scope>NUCLEOTIDE SEQUENCE [LARGE SCALE GENOMIC DNA]</scope>
    <source>
        <strain evidence="10">F_SG_1</strain>
        <tissue evidence="10">Salivary glands</tissue>
    </source>
</reference>
<evidence type="ECO:0000256" key="1">
    <source>
        <dbReference type="ARBA" id="ARBA00001947"/>
    </source>
</evidence>
<dbReference type="AlphaFoldDB" id="A0AAQ4F176"/>
<name>A0AAQ4F176_AMBAM</name>
<keyword evidence="6" id="KW-0862">Zinc</keyword>
<protein>
    <recommendedName>
        <fullName evidence="12">M13 family peptidase</fullName>
    </recommendedName>
</protein>
<dbReference type="Gene3D" id="3.40.390.10">
    <property type="entry name" value="Collagenase (Catalytic Domain)"/>
    <property type="match status" value="2"/>
</dbReference>
<comment type="caution">
    <text evidence="10">The sequence shown here is derived from an EMBL/GenBank/DDBJ whole genome shotgun (WGS) entry which is preliminary data.</text>
</comment>
<dbReference type="InterPro" id="IPR018497">
    <property type="entry name" value="Peptidase_M13_C"/>
</dbReference>
<dbReference type="InterPro" id="IPR008753">
    <property type="entry name" value="Peptidase_M13_N"/>
</dbReference>
<comment type="similarity">
    <text evidence="2">Belongs to the peptidase M13 family.</text>
</comment>
<evidence type="ECO:0000256" key="2">
    <source>
        <dbReference type="ARBA" id="ARBA00007357"/>
    </source>
</evidence>
<evidence type="ECO:0000256" key="4">
    <source>
        <dbReference type="ARBA" id="ARBA00022723"/>
    </source>
</evidence>
<comment type="cofactor">
    <cofactor evidence="1">
        <name>Zn(2+)</name>
        <dbReference type="ChEBI" id="CHEBI:29105"/>
    </cofactor>
</comment>
<dbReference type="GO" id="GO:0004222">
    <property type="term" value="F:metalloendopeptidase activity"/>
    <property type="evidence" value="ECO:0007669"/>
    <property type="project" value="InterPro"/>
</dbReference>
<keyword evidence="11" id="KW-1185">Reference proteome</keyword>
<evidence type="ECO:0000259" key="8">
    <source>
        <dbReference type="Pfam" id="PF01431"/>
    </source>
</evidence>
<dbReference type="EMBL" id="JARKHS020008674">
    <property type="protein sequence ID" value="KAK8780555.1"/>
    <property type="molecule type" value="Genomic_DNA"/>
</dbReference>
<evidence type="ECO:0000256" key="3">
    <source>
        <dbReference type="ARBA" id="ARBA00022670"/>
    </source>
</evidence>
<dbReference type="GO" id="GO:0046872">
    <property type="term" value="F:metal ion binding"/>
    <property type="evidence" value="ECO:0007669"/>
    <property type="project" value="UniProtKB-KW"/>
</dbReference>
<keyword evidence="3" id="KW-0645">Protease</keyword>
<evidence type="ECO:0000256" key="5">
    <source>
        <dbReference type="ARBA" id="ARBA00022801"/>
    </source>
</evidence>
<dbReference type="Gene3D" id="1.10.1380.10">
    <property type="entry name" value="Neutral endopeptidase , domain2"/>
    <property type="match status" value="1"/>
</dbReference>
<dbReference type="InterPro" id="IPR000718">
    <property type="entry name" value="Peptidase_M13"/>
</dbReference>
<dbReference type="PROSITE" id="PS51885">
    <property type="entry name" value="NEPRILYSIN"/>
    <property type="match status" value="1"/>
</dbReference>
<feature type="domain" description="Peptidase M13 N-terminal" evidence="9">
    <location>
        <begin position="36"/>
        <end position="384"/>
    </location>
</feature>
<evidence type="ECO:0000313" key="11">
    <source>
        <dbReference type="Proteomes" id="UP001321473"/>
    </source>
</evidence>
<evidence type="ECO:0000313" key="10">
    <source>
        <dbReference type="EMBL" id="KAK8780555.1"/>
    </source>
</evidence>
<dbReference type="InterPro" id="IPR024079">
    <property type="entry name" value="MetalloPept_cat_dom_sf"/>
</dbReference>
<keyword evidence="4" id="KW-0479">Metal-binding</keyword>
<dbReference type="Proteomes" id="UP001321473">
    <property type="component" value="Unassembled WGS sequence"/>
</dbReference>
<dbReference type="GO" id="GO:0005886">
    <property type="term" value="C:plasma membrane"/>
    <property type="evidence" value="ECO:0007669"/>
    <property type="project" value="TreeGrafter"/>
</dbReference>
<evidence type="ECO:0008006" key="12">
    <source>
        <dbReference type="Google" id="ProtNLM"/>
    </source>
</evidence>
<proteinExistence type="inferred from homology"/>
<keyword evidence="5" id="KW-0378">Hydrolase</keyword>
<gene>
    <name evidence="10" type="ORF">V5799_018104</name>
</gene>
<dbReference type="SUPFAM" id="SSF55486">
    <property type="entry name" value="Metalloproteases ('zincins'), catalytic domain"/>
    <property type="match status" value="1"/>
</dbReference>
<dbReference type="Pfam" id="PF01431">
    <property type="entry name" value="Peptidase_M13"/>
    <property type="match status" value="1"/>
</dbReference>
<dbReference type="GO" id="GO:0016485">
    <property type="term" value="P:protein processing"/>
    <property type="evidence" value="ECO:0007669"/>
    <property type="project" value="TreeGrafter"/>
</dbReference>
<dbReference type="PANTHER" id="PTHR11733">
    <property type="entry name" value="ZINC METALLOPROTEASE FAMILY M13 NEPRILYSIN-RELATED"/>
    <property type="match status" value="1"/>
</dbReference>
<dbReference type="PANTHER" id="PTHR11733:SF241">
    <property type="entry name" value="GH26575P-RELATED"/>
    <property type="match status" value="1"/>
</dbReference>
<evidence type="ECO:0000256" key="7">
    <source>
        <dbReference type="ARBA" id="ARBA00023049"/>
    </source>
</evidence>